<reference evidence="1" key="1">
    <citation type="journal article" date="2019" name="Sci. Rep.">
        <title>Draft genome of Tanacetum cinerariifolium, the natural source of mosquito coil.</title>
        <authorList>
            <person name="Yamashiro T."/>
            <person name="Shiraishi A."/>
            <person name="Satake H."/>
            <person name="Nakayama K."/>
        </authorList>
    </citation>
    <scope>NUCLEOTIDE SEQUENCE</scope>
</reference>
<protein>
    <submittedName>
        <fullName evidence="1">Uncharacterized protein</fullName>
    </submittedName>
</protein>
<dbReference type="EMBL" id="BKCJ011394091">
    <property type="protein sequence ID" value="GFD29379.1"/>
    <property type="molecule type" value="Genomic_DNA"/>
</dbReference>
<comment type="caution">
    <text evidence="1">The sequence shown here is derived from an EMBL/GenBank/DDBJ whole genome shotgun (WGS) entry which is preliminary data.</text>
</comment>
<proteinExistence type="predicted"/>
<dbReference type="AlphaFoldDB" id="A0A699V6N6"/>
<organism evidence="1">
    <name type="scientific">Tanacetum cinerariifolium</name>
    <name type="common">Dalmatian daisy</name>
    <name type="synonym">Chrysanthemum cinerariifolium</name>
    <dbReference type="NCBI Taxonomy" id="118510"/>
    <lineage>
        <taxon>Eukaryota</taxon>
        <taxon>Viridiplantae</taxon>
        <taxon>Streptophyta</taxon>
        <taxon>Embryophyta</taxon>
        <taxon>Tracheophyta</taxon>
        <taxon>Spermatophyta</taxon>
        <taxon>Magnoliopsida</taxon>
        <taxon>eudicotyledons</taxon>
        <taxon>Gunneridae</taxon>
        <taxon>Pentapetalae</taxon>
        <taxon>asterids</taxon>
        <taxon>campanulids</taxon>
        <taxon>Asterales</taxon>
        <taxon>Asteraceae</taxon>
        <taxon>Asteroideae</taxon>
        <taxon>Anthemideae</taxon>
        <taxon>Anthemidinae</taxon>
        <taxon>Tanacetum</taxon>
    </lineage>
</organism>
<accession>A0A699V6N6</accession>
<evidence type="ECO:0000313" key="1">
    <source>
        <dbReference type="EMBL" id="GFD29379.1"/>
    </source>
</evidence>
<sequence>GPGFRSQLADHDVQIGNHEEGGEERNALDHFGRTNAHGFQQWRQQVRESGTRIIAKRIMPKSAKIDAKLIPGEGSMMGFCGFRFEKG</sequence>
<feature type="non-terminal residue" evidence="1">
    <location>
        <position position="1"/>
    </location>
</feature>
<name>A0A699V6N6_TANCI</name>
<gene>
    <name evidence="1" type="ORF">Tci_901348</name>
</gene>